<evidence type="ECO:0000313" key="1">
    <source>
        <dbReference type="EMBL" id="TYB83427.1"/>
    </source>
</evidence>
<keyword evidence="2" id="KW-1185">Reference proteome</keyword>
<sequence length="155" mass="16744">MTVEYLRQSKPEANRAVDAARAIAVASGALEDIETLAGIVVSKLAVTFDSFGRDANCQSEGESQGNNATVRSEVMADIPDAHRQVKHLTHAQRDSIGDVAVEIVPDEILRPKNTPVRSVCRGAPCREFSIMACAPMSVVTIRRQGKPAKKYRPSA</sequence>
<comment type="caution">
    <text evidence="1">The sequence shown here is derived from an EMBL/GenBank/DDBJ whole genome shotgun (WGS) entry which is preliminary data.</text>
</comment>
<proteinExistence type="predicted"/>
<gene>
    <name evidence="1" type="ORF">FVF75_00705</name>
</gene>
<organism evidence="1 2">
    <name type="scientific">Maritimibacter fusiformis</name>
    <dbReference type="NCBI Taxonomy" id="2603819"/>
    <lineage>
        <taxon>Bacteria</taxon>
        <taxon>Pseudomonadati</taxon>
        <taxon>Pseudomonadota</taxon>
        <taxon>Alphaproteobacteria</taxon>
        <taxon>Rhodobacterales</taxon>
        <taxon>Roseobacteraceae</taxon>
        <taxon>Maritimibacter</taxon>
    </lineage>
</organism>
<dbReference type="Proteomes" id="UP000322080">
    <property type="component" value="Unassembled WGS sequence"/>
</dbReference>
<name>A0A5D0RPA8_9RHOB</name>
<dbReference type="AlphaFoldDB" id="A0A5D0RPA8"/>
<accession>A0A5D0RPA8</accession>
<evidence type="ECO:0000313" key="2">
    <source>
        <dbReference type="Proteomes" id="UP000322080"/>
    </source>
</evidence>
<reference evidence="1 2" key="1">
    <citation type="submission" date="2019-08" db="EMBL/GenBank/DDBJ databases">
        <title>Identification of a novel species of the genus Boseongicola.</title>
        <authorList>
            <person name="Zhang X.-Q."/>
        </authorList>
    </citation>
    <scope>NUCLEOTIDE SEQUENCE [LARGE SCALE GENOMIC DNA]</scope>
    <source>
        <strain evidence="1 2">HY14</strain>
    </source>
</reference>
<dbReference type="EMBL" id="VSIY01000002">
    <property type="protein sequence ID" value="TYB83427.1"/>
    <property type="molecule type" value="Genomic_DNA"/>
</dbReference>
<protein>
    <submittedName>
        <fullName evidence="1">Uncharacterized protein</fullName>
    </submittedName>
</protein>